<dbReference type="STRING" id="121821.GCA_001870675_01881"/>
<dbReference type="AlphaFoldDB" id="A0A2W7QDC5"/>
<dbReference type="EMBL" id="QKZQ01000004">
    <property type="protein sequence ID" value="PZX46231.1"/>
    <property type="molecule type" value="Genomic_DNA"/>
</dbReference>
<dbReference type="Proteomes" id="UP000249364">
    <property type="component" value="Unassembled WGS sequence"/>
</dbReference>
<proteinExistence type="predicted"/>
<comment type="caution">
    <text evidence="1">The sequence shown here is derived from an EMBL/GenBank/DDBJ whole genome shotgun (WGS) entry which is preliminary data.</text>
</comment>
<dbReference type="RefSeq" id="WP_071468599.1">
    <property type="nucleotide sequence ID" value="NZ_MEHT01000007.1"/>
</dbReference>
<evidence type="ECO:0000313" key="2">
    <source>
        <dbReference type="Proteomes" id="UP000249364"/>
    </source>
</evidence>
<name>A0A2W7QDC5_9RHOB</name>
<organism evidence="1 2">
    <name type="scientific">Roseinatronobacter thiooxidans</name>
    <dbReference type="NCBI Taxonomy" id="121821"/>
    <lineage>
        <taxon>Bacteria</taxon>
        <taxon>Pseudomonadati</taxon>
        <taxon>Pseudomonadota</taxon>
        <taxon>Alphaproteobacteria</taxon>
        <taxon>Rhodobacterales</taxon>
        <taxon>Paracoccaceae</taxon>
        <taxon>Roseinatronobacter</taxon>
    </lineage>
</organism>
<keyword evidence="2" id="KW-1185">Reference proteome</keyword>
<accession>A0A2W7QDC5</accession>
<evidence type="ECO:0000313" key="1">
    <source>
        <dbReference type="EMBL" id="PZX46231.1"/>
    </source>
</evidence>
<gene>
    <name evidence="1" type="ORF">LY56_01203</name>
</gene>
<protein>
    <submittedName>
        <fullName evidence="1">Lambda family phage tail tape measure protein</fullName>
    </submittedName>
</protein>
<reference evidence="1 2" key="1">
    <citation type="submission" date="2018-06" db="EMBL/GenBank/DDBJ databases">
        <title>Genomic Encyclopedia of Archaeal and Bacterial Type Strains, Phase II (KMG-II): from individual species to whole genera.</title>
        <authorList>
            <person name="Goeker M."/>
        </authorList>
    </citation>
    <scope>NUCLEOTIDE SEQUENCE [LARGE SCALE GENOMIC DNA]</scope>
    <source>
        <strain evidence="1 2">DSM 13087</strain>
    </source>
</reference>
<dbReference type="OrthoDB" id="8448547at2"/>
<sequence>MTNLSDLEAQISALEHRLGQTTGLVAEFDSELAGLGRNLTFTAREVDSLSRSFSSGLRRAFDGVIFDGMRLQDALRGIAQTMVSSVYNTAMKPVQNAFGSLLAQGVTGAMGRVMPFAKGGVISQATAFPMRGGMGLMGEAGPEAIMPLSRGPDGRLGVRAAGGGQAVNVTFNIQTPDVAGFQRSQTQIAAQMGRLLAQGNRNR</sequence>